<dbReference type="SUPFAM" id="SSF50729">
    <property type="entry name" value="PH domain-like"/>
    <property type="match status" value="1"/>
</dbReference>
<name>A0AAV7S3Z2_PLEWA</name>
<organism evidence="12 13">
    <name type="scientific">Pleurodeles waltl</name>
    <name type="common">Iberian ribbed newt</name>
    <dbReference type="NCBI Taxonomy" id="8319"/>
    <lineage>
        <taxon>Eukaryota</taxon>
        <taxon>Metazoa</taxon>
        <taxon>Chordata</taxon>
        <taxon>Craniata</taxon>
        <taxon>Vertebrata</taxon>
        <taxon>Euteleostomi</taxon>
        <taxon>Amphibia</taxon>
        <taxon>Batrachia</taxon>
        <taxon>Caudata</taxon>
        <taxon>Salamandroidea</taxon>
        <taxon>Salamandridae</taxon>
        <taxon>Pleurodelinae</taxon>
        <taxon>Pleurodeles</taxon>
    </lineage>
</organism>
<dbReference type="CDD" id="cd13159">
    <property type="entry name" value="PTB_LDLRAP-mammal-like"/>
    <property type="match status" value="1"/>
</dbReference>
<dbReference type="GO" id="GO:0005737">
    <property type="term" value="C:cytoplasm"/>
    <property type="evidence" value="ECO:0007669"/>
    <property type="project" value="UniProtKB-SubCell"/>
</dbReference>
<accession>A0AAV7S3Z2</accession>
<evidence type="ECO:0000256" key="7">
    <source>
        <dbReference type="ARBA" id="ARBA00023221"/>
    </source>
</evidence>
<evidence type="ECO:0000256" key="1">
    <source>
        <dbReference type="ARBA" id="ARBA00004496"/>
    </source>
</evidence>
<keyword evidence="2" id="KW-0963">Cytoplasm</keyword>
<dbReference type="PROSITE" id="PS01179">
    <property type="entry name" value="PID"/>
    <property type="match status" value="1"/>
</dbReference>
<comment type="subunit">
    <text evidence="9">Interacts (via PID domain) with ldlr (via NPXY motif). Binds to soluble clathrin trimers and to the adapter protein complex 2 (AP-2, beta 2 subunit). Binds to phosphoinositides, which regulate clathrin bud assembly at the cell surface. Interacts with the VLDL receptor (vldlr). Interacts with the vitellogenin receptor.</text>
</comment>
<dbReference type="FunFam" id="2.30.29.30:FF:000137">
    <property type="entry name" value="Low density lipoprotein receptor adapter protein 1"/>
    <property type="match status" value="1"/>
</dbReference>
<sequence>MTCGVCIYQEYLMIAPHDLRGVYIPGVSDDSAAGPAELPENWTDTKETLLEGMVFNLKYLGMTLVEKPKGEDMAAAAIRRIISMARVGAKKFQKVTLTVSPRGIVLQESESNALIENVSIYRISYCTTDKVQNKVFAYVAQNQTNETLECHAFLSPKKKIAQAVALTVAQAFKVALDLWETAQEGKGQACPRNCCGSEATSFCRVSSPSISETDSRLKDVESSSESATADPLSSMEIDRPYCVTPTGPTSIGSPFRVQSGEEDEDEEEDLDEAFSRFAQSRTRDQEPDAAVTEEPTRGDVVVGRGLAGSRRPQSS</sequence>
<comment type="caution">
    <text evidence="12">The sequence shown here is derived from an EMBL/GenBank/DDBJ whole genome shotgun (WGS) entry which is preliminary data.</text>
</comment>
<keyword evidence="7" id="KW-0753">Steroid metabolism</keyword>
<dbReference type="InterPro" id="IPR006020">
    <property type="entry name" value="PTB/PI_dom"/>
</dbReference>
<evidence type="ECO:0000256" key="2">
    <source>
        <dbReference type="ARBA" id="ARBA00022490"/>
    </source>
</evidence>
<keyword evidence="5" id="KW-0443">Lipid metabolism</keyword>
<dbReference type="PANTHER" id="PTHR11232:SF81">
    <property type="entry name" value="PID DOMAIN-CONTAINING PROTEIN"/>
    <property type="match status" value="1"/>
</dbReference>
<protein>
    <recommendedName>
        <fullName evidence="11">PID domain-containing protein</fullName>
    </recommendedName>
</protein>
<proteinExistence type="predicted"/>
<dbReference type="InterPro" id="IPR051133">
    <property type="entry name" value="Adapter_Engulfment-Domain"/>
</dbReference>
<feature type="compositionally biased region" description="Acidic residues" evidence="10">
    <location>
        <begin position="260"/>
        <end position="272"/>
    </location>
</feature>
<evidence type="ECO:0000256" key="3">
    <source>
        <dbReference type="ARBA" id="ARBA00022548"/>
    </source>
</evidence>
<dbReference type="Pfam" id="PF00640">
    <property type="entry name" value="PID"/>
    <property type="match status" value="1"/>
</dbReference>
<keyword evidence="6" id="KW-1207">Sterol metabolism</keyword>
<evidence type="ECO:0000256" key="10">
    <source>
        <dbReference type="SAM" id="MobiDB-lite"/>
    </source>
</evidence>
<dbReference type="SMART" id="SM00462">
    <property type="entry name" value="PTB"/>
    <property type="match status" value="1"/>
</dbReference>
<keyword evidence="3" id="KW-0153">Cholesterol metabolism</keyword>
<dbReference type="GO" id="GO:0008203">
    <property type="term" value="P:cholesterol metabolic process"/>
    <property type="evidence" value="ECO:0007669"/>
    <property type="project" value="UniProtKB-KW"/>
</dbReference>
<evidence type="ECO:0000256" key="9">
    <source>
        <dbReference type="ARBA" id="ARBA00063340"/>
    </source>
</evidence>
<evidence type="ECO:0000256" key="6">
    <source>
        <dbReference type="ARBA" id="ARBA00023166"/>
    </source>
</evidence>
<dbReference type="GO" id="GO:0006897">
    <property type="term" value="P:endocytosis"/>
    <property type="evidence" value="ECO:0007669"/>
    <property type="project" value="UniProtKB-KW"/>
</dbReference>
<dbReference type="EMBL" id="JANPWB010000009">
    <property type="protein sequence ID" value="KAJ1158692.1"/>
    <property type="molecule type" value="Genomic_DNA"/>
</dbReference>
<comment type="subcellular location">
    <subcellularLocation>
        <location evidence="1">Cytoplasm</location>
    </subcellularLocation>
</comment>
<comment type="function">
    <text evidence="8">Adapter protein (clathrin-associated sorting protein (CLASP)) required for efficient endocytosis of the LDL receptor (LDLR). Also involved in the vitellogenin receptor mediated endocytosis of nutrients during oogenesis.</text>
</comment>
<evidence type="ECO:0000259" key="11">
    <source>
        <dbReference type="PROSITE" id="PS01179"/>
    </source>
</evidence>
<dbReference type="Gene3D" id="2.30.29.30">
    <property type="entry name" value="Pleckstrin-homology domain (PH domain)/Phosphotyrosine-binding domain (PTB)"/>
    <property type="match status" value="1"/>
</dbReference>
<dbReference type="Proteomes" id="UP001066276">
    <property type="component" value="Chromosome 5"/>
</dbReference>
<gene>
    <name evidence="12" type="ORF">NDU88_011380</name>
</gene>
<evidence type="ECO:0000256" key="4">
    <source>
        <dbReference type="ARBA" id="ARBA00022583"/>
    </source>
</evidence>
<feature type="region of interest" description="Disordered" evidence="10">
    <location>
        <begin position="213"/>
        <end position="315"/>
    </location>
</feature>
<dbReference type="InterPro" id="IPR011993">
    <property type="entry name" value="PH-like_dom_sf"/>
</dbReference>
<evidence type="ECO:0000313" key="12">
    <source>
        <dbReference type="EMBL" id="KAJ1158692.1"/>
    </source>
</evidence>
<keyword evidence="13" id="KW-1185">Reference proteome</keyword>
<evidence type="ECO:0000256" key="5">
    <source>
        <dbReference type="ARBA" id="ARBA00023098"/>
    </source>
</evidence>
<feature type="domain" description="PID" evidence="11">
    <location>
        <begin position="52"/>
        <end position="177"/>
    </location>
</feature>
<evidence type="ECO:0000313" key="13">
    <source>
        <dbReference type="Proteomes" id="UP001066276"/>
    </source>
</evidence>
<dbReference type="AlphaFoldDB" id="A0AAV7S3Z2"/>
<dbReference type="PANTHER" id="PTHR11232">
    <property type="entry name" value="PHOSPHOTYROSINE INTERACTION DOMAIN-CONTAINING FAMILY MEMBER"/>
    <property type="match status" value="1"/>
</dbReference>
<keyword evidence="4" id="KW-0254">Endocytosis</keyword>
<reference evidence="12" key="1">
    <citation type="journal article" date="2022" name="bioRxiv">
        <title>Sequencing and chromosome-scale assembly of the giantPleurodeles waltlgenome.</title>
        <authorList>
            <person name="Brown T."/>
            <person name="Elewa A."/>
            <person name="Iarovenko S."/>
            <person name="Subramanian E."/>
            <person name="Araus A.J."/>
            <person name="Petzold A."/>
            <person name="Susuki M."/>
            <person name="Suzuki K.-i.T."/>
            <person name="Hayashi T."/>
            <person name="Toyoda A."/>
            <person name="Oliveira C."/>
            <person name="Osipova E."/>
            <person name="Leigh N.D."/>
            <person name="Simon A."/>
            <person name="Yun M.H."/>
        </authorList>
    </citation>
    <scope>NUCLEOTIDE SEQUENCE</scope>
    <source>
        <strain evidence="12">20211129_DDA</strain>
        <tissue evidence="12">Liver</tissue>
    </source>
</reference>
<evidence type="ECO:0000256" key="8">
    <source>
        <dbReference type="ARBA" id="ARBA00055279"/>
    </source>
</evidence>